<reference evidence="1 2" key="1">
    <citation type="submission" date="2010-03" db="EMBL/GenBank/DDBJ databases">
        <title>The genome sequence of Ruminococcus torques L2-14.</title>
        <authorList>
            <consortium name="metaHIT consortium -- http://www.metahit.eu/"/>
            <person name="Pajon A."/>
            <person name="Turner K."/>
            <person name="Parkhill J."/>
            <person name="Duncan S."/>
            <person name="Flint H."/>
        </authorList>
    </citation>
    <scope>NUCLEOTIDE SEQUENCE [LARGE SCALE GENOMIC DNA]</scope>
    <source>
        <strain evidence="1 2">L2-14</strain>
    </source>
</reference>
<reference evidence="1 2" key="2">
    <citation type="submission" date="2010-03" db="EMBL/GenBank/DDBJ databases">
        <authorList>
            <person name="Pajon A."/>
        </authorList>
    </citation>
    <scope>NUCLEOTIDE SEQUENCE [LARGE SCALE GENOMIC DNA]</scope>
    <source>
        <strain evidence="1 2">L2-14</strain>
    </source>
</reference>
<protein>
    <submittedName>
        <fullName evidence="1">Uncharacterized protein</fullName>
    </submittedName>
</protein>
<dbReference type="HOGENOM" id="CLU_1634159_0_0_9"/>
<accession>D4M579</accession>
<dbReference type="AlphaFoldDB" id="D4M579"/>
<gene>
    <name evidence="1" type="ORF">RTO_18290</name>
</gene>
<dbReference type="RefSeq" id="WP_015528979.1">
    <property type="nucleotide sequence ID" value="NC_021015.1"/>
</dbReference>
<sequence length="162" mass="18124">MFDKFGEFDSCEEINRAAKAQLEEGDLEAIRTIAEENGLDLEDAEDYCTGAIEELTTPILAAIGKLELEAKDLKLEGALKDWTDCIKQSCMENEEMALAVRRKGKSLKDCMAIILKKAFGEKTQLDDRITKAAGLRSPLYISIPGKAQIKEIVREYYLGEKK</sequence>
<dbReference type="Proteomes" id="UP000008956">
    <property type="component" value="Chromosome"/>
</dbReference>
<dbReference type="PATRIC" id="fig|657313.3.peg.1657"/>
<evidence type="ECO:0000313" key="1">
    <source>
        <dbReference type="EMBL" id="CBL26391.1"/>
    </source>
</evidence>
<proteinExistence type="predicted"/>
<evidence type="ECO:0000313" key="2">
    <source>
        <dbReference type="Proteomes" id="UP000008956"/>
    </source>
</evidence>
<dbReference type="KEGG" id="rto:RTO_18290"/>
<dbReference type="EMBL" id="FP929055">
    <property type="protein sequence ID" value="CBL26391.1"/>
    <property type="molecule type" value="Genomic_DNA"/>
</dbReference>
<name>D4M579_9FIRM</name>
<organism evidence="1 2">
    <name type="scientific">[Ruminococcus] torques L2-14</name>
    <dbReference type="NCBI Taxonomy" id="657313"/>
    <lineage>
        <taxon>Bacteria</taxon>
        <taxon>Bacillati</taxon>
        <taxon>Bacillota</taxon>
        <taxon>Clostridia</taxon>
        <taxon>Lachnospirales</taxon>
        <taxon>Lachnospiraceae</taxon>
        <taxon>Mediterraneibacter</taxon>
    </lineage>
</organism>